<evidence type="ECO:0000313" key="1">
    <source>
        <dbReference type="EMBL" id="CAD7695415.1"/>
    </source>
</evidence>
<keyword evidence="2" id="KW-1185">Reference proteome</keyword>
<sequence length="116" mass="13423">MELQAALMLAMWMCVSQQRQHITDSLRNLDKSSRRLTRRRSAIEKTTKEFMEGHQLSSQEETATSPFPTLEAFKTRRESHRCAINMMYPKCKCSMAITCDCLVRLVNLHRSWGALG</sequence>
<evidence type="ECO:0000313" key="2">
    <source>
        <dbReference type="Proteomes" id="UP000708148"/>
    </source>
</evidence>
<protein>
    <submittedName>
        <fullName evidence="1">Uncharacterized protein</fullName>
    </submittedName>
</protein>
<name>A0A8S1IL19_9CHLO</name>
<dbReference type="AlphaFoldDB" id="A0A8S1IL19"/>
<comment type="caution">
    <text evidence="1">The sequence shown here is derived from an EMBL/GenBank/DDBJ whole genome shotgun (WGS) entry which is preliminary data.</text>
</comment>
<accession>A0A8S1IL19</accession>
<dbReference type="Proteomes" id="UP000708148">
    <property type="component" value="Unassembled WGS sequence"/>
</dbReference>
<proteinExistence type="predicted"/>
<reference evidence="1" key="1">
    <citation type="submission" date="2020-12" db="EMBL/GenBank/DDBJ databases">
        <authorList>
            <person name="Iha C."/>
        </authorList>
    </citation>
    <scope>NUCLEOTIDE SEQUENCE</scope>
</reference>
<dbReference type="EMBL" id="CAJHUC010000341">
    <property type="protein sequence ID" value="CAD7695415.1"/>
    <property type="molecule type" value="Genomic_DNA"/>
</dbReference>
<organism evidence="1 2">
    <name type="scientific">Ostreobium quekettii</name>
    <dbReference type="NCBI Taxonomy" id="121088"/>
    <lineage>
        <taxon>Eukaryota</taxon>
        <taxon>Viridiplantae</taxon>
        <taxon>Chlorophyta</taxon>
        <taxon>core chlorophytes</taxon>
        <taxon>Ulvophyceae</taxon>
        <taxon>TCBD clade</taxon>
        <taxon>Bryopsidales</taxon>
        <taxon>Ostreobineae</taxon>
        <taxon>Ostreobiaceae</taxon>
        <taxon>Ostreobium</taxon>
    </lineage>
</organism>
<gene>
    <name evidence="1" type="ORF">OSTQU699_LOCUS776</name>
</gene>